<dbReference type="Proteomes" id="UP000799538">
    <property type="component" value="Unassembled WGS sequence"/>
</dbReference>
<name>A0A6A6GGB0_9PEZI</name>
<proteinExistence type="predicted"/>
<keyword evidence="2" id="KW-1185">Reference proteome</keyword>
<gene>
    <name evidence="1" type="ORF">BDZ85DRAFT_83933</name>
</gene>
<organism evidence="1 2">
    <name type="scientific">Elsinoe ampelina</name>
    <dbReference type="NCBI Taxonomy" id="302913"/>
    <lineage>
        <taxon>Eukaryota</taxon>
        <taxon>Fungi</taxon>
        <taxon>Dikarya</taxon>
        <taxon>Ascomycota</taxon>
        <taxon>Pezizomycotina</taxon>
        <taxon>Dothideomycetes</taxon>
        <taxon>Dothideomycetidae</taxon>
        <taxon>Myriangiales</taxon>
        <taxon>Elsinoaceae</taxon>
        <taxon>Elsinoe</taxon>
    </lineage>
</organism>
<sequence length="166" mass="17867">MLQVRHLVTFLVMGVNGRAGRNEVVLHLQQPPHHLRQVDVRVLAILEGQQCARGGDARTAAWFRRPSNSRLVLGQGGSGVANFDQRLANDIIDDGINVPGASQSLVRAKIDQGIRARAAGDVMICGNGVYKVVDTPEADPQEAVSTTKAAQTIDEAPSHQASRVFE</sequence>
<dbReference type="EMBL" id="ML992504">
    <property type="protein sequence ID" value="KAF2224766.1"/>
    <property type="molecule type" value="Genomic_DNA"/>
</dbReference>
<reference evidence="2" key="1">
    <citation type="journal article" date="2020" name="Stud. Mycol.">
        <title>101 Dothideomycetes genomes: A test case for predicting lifestyles and emergence of pathogens.</title>
        <authorList>
            <person name="Haridas S."/>
            <person name="Albert R."/>
            <person name="Binder M."/>
            <person name="Bloem J."/>
            <person name="LaButti K."/>
            <person name="Salamov A."/>
            <person name="Andreopoulos B."/>
            <person name="Baker S."/>
            <person name="Barry K."/>
            <person name="Bills G."/>
            <person name="Bluhm B."/>
            <person name="Cannon C."/>
            <person name="Castanera R."/>
            <person name="Culley D."/>
            <person name="Daum C."/>
            <person name="Ezra D."/>
            <person name="Gonzalez J."/>
            <person name="Henrissat B."/>
            <person name="Kuo A."/>
            <person name="Liang C."/>
            <person name="Lipzen A."/>
            <person name="Lutzoni F."/>
            <person name="Magnuson J."/>
            <person name="Mondo S."/>
            <person name="Nolan M."/>
            <person name="Ohm R."/>
            <person name="Pangilinan J."/>
            <person name="Park H.-J."/>
            <person name="Ramirez L."/>
            <person name="Alfaro M."/>
            <person name="Sun H."/>
            <person name="Tritt A."/>
            <person name="Yoshinaga Y."/>
            <person name="Zwiers L.-H."/>
            <person name="Turgeon B."/>
            <person name="Goodwin S."/>
            <person name="Spatafora J."/>
            <person name="Crous P."/>
            <person name="Grigoriev I."/>
        </authorList>
    </citation>
    <scope>NUCLEOTIDE SEQUENCE [LARGE SCALE GENOMIC DNA]</scope>
    <source>
        <strain evidence="2">CECT 20119</strain>
    </source>
</reference>
<protein>
    <submittedName>
        <fullName evidence="1">Uncharacterized protein</fullName>
    </submittedName>
</protein>
<accession>A0A6A6GGB0</accession>
<dbReference type="AlphaFoldDB" id="A0A6A6GGB0"/>
<evidence type="ECO:0000313" key="2">
    <source>
        <dbReference type="Proteomes" id="UP000799538"/>
    </source>
</evidence>
<evidence type="ECO:0000313" key="1">
    <source>
        <dbReference type="EMBL" id="KAF2224766.1"/>
    </source>
</evidence>